<sequence>MTHKFSATCGFITALCTCEIRVEDATAESPASSTFIPLSQPCTLNGSGITCCFSFFQNSLQVLSPPIRSMFPTVSPLVLGECVQYKSPEEATPTSHTDLEEIDFKQGKSEETPGQNREIVILLTRDPTTMLNKSTYMSEVRQHADDNTYKKPDHDPTINYSSLVKNLLQVQKPRNVMVRMLPNPACTVSPGAIGPTPAGEPVNIRSPGSRVMWWDIKLMSTETGNTMSAVLQSCLKSPFTRHHSCTSWGHFNSSGKSSRLTGHAVSNPFPHVQGKPAALLNF</sequence>
<gene>
    <name evidence="1" type="ORF">TPSB3V08_LOCUS9205</name>
</gene>
<accession>A0A7R9DFD5</accession>
<protein>
    <submittedName>
        <fullName evidence="1">Uncharacterized protein</fullName>
    </submittedName>
</protein>
<reference evidence="1" key="1">
    <citation type="submission" date="2020-11" db="EMBL/GenBank/DDBJ databases">
        <authorList>
            <person name="Tran Van P."/>
        </authorList>
    </citation>
    <scope>NUCLEOTIDE SEQUENCE</scope>
</reference>
<name>A0A7R9DFD5_TIMPO</name>
<organism evidence="1">
    <name type="scientific">Timema poppense</name>
    <name type="common">Walking stick</name>
    <dbReference type="NCBI Taxonomy" id="170557"/>
    <lineage>
        <taxon>Eukaryota</taxon>
        <taxon>Metazoa</taxon>
        <taxon>Ecdysozoa</taxon>
        <taxon>Arthropoda</taxon>
        <taxon>Hexapoda</taxon>
        <taxon>Insecta</taxon>
        <taxon>Pterygota</taxon>
        <taxon>Neoptera</taxon>
        <taxon>Polyneoptera</taxon>
        <taxon>Phasmatodea</taxon>
        <taxon>Timematodea</taxon>
        <taxon>Timematoidea</taxon>
        <taxon>Timematidae</taxon>
        <taxon>Timema</taxon>
    </lineage>
</organism>
<dbReference type="AlphaFoldDB" id="A0A7R9DFD5"/>
<evidence type="ECO:0000313" key="1">
    <source>
        <dbReference type="EMBL" id="CAD7413718.1"/>
    </source>
</evidence>
<proteinExistence type="predicted"/>
<dbReference type="EMBL" id="OD007146">
    <property type="protein sequence ID" value="CAD7413718.1"/>
    <property type="molecule type" value="Genomic_DNA"/>
</dbReference>